<evidence type="ECO:0000313" key="3">
    <source>
        <dbReference type="Proteomes" id="UP000644147"/>
    </source>
</evidence>
<evidence type="ECO:0000313" key="2">
    <source>
        <dbReference type="EMBL" id="MBK0403242.1"/>
    </source>
</evidence>
<dbReference type="InterPro" id="IPR031165">
    <property type="entry name" value="GNAT_YJDJ"/>
</dbReference>
<feature type="domain" description="N-acetyltransferase" evidence="1">
    <location>
        <begin position="4"/>
        <end position="91"/>
    </location>
</feature>
<comment type="caution">
    <text evidence="2">The sequence shown here is derived from an EMBL/GenBank/DDBJ whole genome shotgun (WGS) entry which is preliminary data.</text>
</comment>
<evidence type="ECO:0000259" key="1">
    <source>
        <dbReference type="PROSITE" id="PS51729"/>
    </source>
</evidence>
<dbReference type="EMBL" id="JAEHFX010000004">
    <property type="protein sequence ID" value="MBK0403242.1"/>
    <property type="molecule type" value="Genomic_DNA"/>
</dbReference>
<proteinExistence type="predicted"/>
<gene>
    <name evidence="2" type="ORF">I5M27_09615</name>
</gene>
<reference evidence="2 3" key="1">
    <citation type="submission" date="2020-12" db="EMBL/GenBank/DDBJ databases">
        <title>Bacterial novel species Adhaeribacter sp. BT258 isolated from soil.</title>
        <authorList>
            <person name="Jung H.-Y."/>
        </authorList>
    </citation>
    <scope>NUCLEOTIDE SEQUENCE [LARGE SCALE GENOMIC DNA]</scope>
    <source>
        <strain evidence="2 3">BT258</strain>
    </source>
</reference>
<dbReference type="Pfam" id="PF14542">
    <property type="entry name" value="Acetyltransf_CG"/>
    <property type="match status" value="1"/>
</dbReference>
<dbReference type="CDD" id="cd04301">
    <property type="entry name" value="NAT_SF"/>
    <property type="match status" value="1"/>
</dbReference>
<organism evidence="2 3">
    <name type="scientific">Adhaeribacter terrigena</name>
    <dbReference type="NCBI Taxonomy" id="2793070"/>
    <lineage>
        <taxon>Bacteria</taxon>
        <taxon>Pseudomonadati</taxon>
        <taxon>Bacteroidota</taxon>
        <taxon>Cytophagia</taxon>
        <taxon>Cytophagales</taxon>
        <taxon>Hymenobacteraceae</taxon>
        <taxon>Adhaeribacter</taxon>
    </lineage>
</organism>
<dbReference type="InterPro" id="IPR016181">
    <property type="entry name" value="Acyl_CoA_acyltransferase"/>
</dbReference>
<dbReference type="PANTHER" id="PTHR31435">
    <property type="entry name" value="PROTEIN NATD1"/>
    <property type="match status" value="1"/>
</dbReference>
<keyword evidence="3" id="KW-1185">Reference proteome</keyword>
<dbReference type="PROSITE" id="PS51729">
    <property type="entry name" value="GNAT_YJDJ"/>
    <property type="match status" value="1"/>
</dbReference>
<sequence>MQITHDEKYQQFTIALPDGDEAELAYSKPAEDVISFTHTFVPENHRNQGLAEKLIKAGFAYAQKNNLKVIPGCDVVAKFLQVHPEYQQFLM</sequence>
<dbReference type="PANTHER" id="PTHR31435:SF9">
    <property type="entry name" value="PROTEIN NATD1"/>
    <property type="match status" value="1"/>
</dbReference>
<dbReference type="Gene3D" id="3.40.630.30">
    <property type="match status" value="1"/>
</dbReference>
<dbReference type="InterPro" id="IPR045057">
    <property type="entry name" value="Gcn5-rel_NAT"/>
</dbReference>
<dbReference type="SUPFAM" id="SSF55729">
    <property type="entry name" value="Acyl-CoA N-acyltransferases (Nat)"/>
    <property type="match status" value="1"/>
</dbReference>
<accession>A0ABS1C1F8</accession>
<name>A0ABS1C1F8_9BACT</name>
<protein>
    <submittedName>
        <fullName evidence="2">N-acetyltransferase</fullName>
    </submittedName>
</protein>
<dbReference type="Proteomes" id="UP000644147">
    <property type="component" value="Unassembled WGS sequence"/>
</dbReference>